<feature type="signal peptide" evidence="3">
    <location>
        <begin position="1"/>
        <end position="25"/>
    </location>
</feature>
<protein>
    <recommendedName>
        <fullName evidence="6">Lectin-like protein BA14k</fullName>
    </recommendedName>
</protein>
<feature type="region of interest" description="Disordered" evidence="1">
    <location>
        <begin position="25"/>
        <end position="60"/>
    </location>
</feature>
<dbReference type="KEGG" id="cmb:CSW64_14585"/>
<feature type="region of interest" description="Disordered" evidence="1">
    <location>
        <begin position="75"/>
        <end position="96"/>
    </location>
</feature>
<evidence type="ECO:0000313" key="4">
    <source>
        <dbReference type="EMBL" id="ATQ43543.1"/>
    </source>
</evidence>
<evidence type="ECO:0000256" key="3">
    <source>
        <dbReference type="SAM" id="SignalP"/>
    </source>
</evidence>
<evidence type="ECO:0000313" key="5">
    <source>
        <dbReference type="Proteomes" id="UP000228945"/>
    </source>
</evidence>
<evidence type="ECO:0008006" key="6">
    <source>
        <dbReference type="Google" id="ProtNLM"/>
    </source>
</evidence>
<keyword evidence="3" id="KW-0732">Signal</keyword>
<feature type="compositionally biased region" description="Basic and acidic residues" evidence="1">
    <location>
        <begin position="36"/>
        <end position="51"/>
    </location>
</feature>
<keyword evidence="5" id="KW-1185">Reference proteome</keyword>
<dbReference type="RefSeq" id="WP_099622792.1">
    <property type="nucleotide sequence ID" value="NZ_CP024201.1"/>
</dbReference>
<evidence type="ECO:0000256" key="2">
    <source>
        <dbReference type="SAM" id="Phobius"/>
    </source>
</evidence>
<name>A0A2D2AZV4_9CAUL</name>
<keyword evidence="2" id="KW-0812">Transmembrane</keyword>
<feature type="compositionally biased region" description="Basic and acidic residues" evidence="1">
    <location>
        <begin position="75"/>
        <end position="94"/>
    </location>
</feature>
<keyword evidence="2" id="KW-1133">Transmembrane helix</keyword>
<dbReference type="AlphaFoldDB" id="A0A2D2AZV4"/>
<feature type="compositionally biased region" description="Low complexity" evidence="1">
    <location>
        <begin position="25"/>
        <end position="35"/>
    </location>
</feature>
<sequence length="152" mass="17492">MSCKILRTALAGALCLSLAGAPVLARQPEAPQAPEANERGWRPDRWEDRPPPRPSSPYWECRGLYGREKERCERRVERDRHDREDDRREKDRKKGVAAGVVGTLVVGAVIAAIAADAKKKKERREYCEREYGNYDERSDSYRASDGRWYPCR</sequence>
<keyword evidence="2" id="KW-0472">Membrane</keyword>
<organism evidence="4 5">
    <name type="scientific">Caulobacter mirabilis</name>
    <dbReference type="NCBI Taxonomy" id="69666"/>
    <lineage>
        <taxon>Bacteria</taxon>
        <taxon>Pseudomonadati</taxon>
        <taxon>Pseudomonadota</taxon>
        <taxon>Alphaproteobacteria</taxon>
        <taxon>Caulobacterales</taxon>
        <taxon>Caulobacteraceae</taxon>
        <taxon>Caulobacter</taxon>
    </lineage>
</organism>
<gene>
    <name evidence="4" type="ORF">CSW64_14585</name>
</gene>
<dbReference type="EMBL" id="CP024201">
    <property type="protein sequence ID" value="ATQ43543.1"/>
    <property type="molecule type" value="Genomic_DNA"/>
</dbReference>
<dbReference type="Proteomes" id="UP000228945">
    <property type="component" value="Chromosome"/>
</dbReference>
<feature type="transmembrane region" description="Helical" evidence="2">
    <location>
        <begin position="96"/>
        <end position="115"/>
    </location>
</feature>
<evidence type="ECO:0000256" key="1">
    <source>
        <dbReference type="SAM" id="MobiDB-lite"/>
    </source>
</evidence>
<accession>A0A2D2AZV4</accession>
<proteinExistence type="predicted"/>
<feature type="chain" id="PRO_5013911069" description="Lectin-like protein BA14k" evidence="3">
    <location>
        <begin position="26"/>
        <end position="152"/>
    </location>
</feature>
<reference evidence="4 5" key="1">
    <citation type="submission" date="2017-10" db="EMBL/GenBank/DDBJ databases">
        <title>Genome sequence of Caulobacter mirabilis FWC38.</title>
        <authorList>
            <person name="Fiebig A."/>
            <person name="Crosson S."/>
        </authorList>
    </citation>
    <scope>NUCLEOTIDE SEQUENCE [LARGE SCALE GENOMIC DNA]</scope>
    <source>
        <strain evidence="4 5">FWC 38</strain>
    </source>
</reference>